<protein>
    <submittedName>
        <fullName evidence="1">Uncharacterized protein</fullName>
    </submittedName>
</protein>
<dbReference type="RefSeq" id="WP_150677660.1">
    <property type="nucleotide sequence ID" value="NZ_CABPSK010000001.1"/>
</dbReference>
<dbReference type="Proteomes" id="UP000366945">
    <property type="component" value="Unassembled WGS sequence"/>
</dbReference>
<name>A0A5E4RJ08_9BURK</name>
<reference evidence="1 2" key="1">
    <citation type="submission" date="2019-08" db="EMBL/GenBank/DDBJ databases">
        <authorList>
            <person name="Peeters C."/>
        </authorList>
    </citation>
    <scope>NUCLEOTIDE SEQUENCE [LARGE SCALE GENOMIC DNA]</scope>
    <source>
        <strain evidence="1 2">LMG 31114</strain>
    </source>
</reference>
<dbReference type="AlphaFoldDB" id="A0A5E4RJ08"/>
<gene>
    <name evidence="1" type="ORF">PPN31114_00216</name>
</gene>
<evidence type="ECO:0000313" key="1">
    <source>
        <dbReference type="EMBL" id="VVD63330.1"/>
    </source>
</evidence>
<dbReference type="EMBL" id="CABPSK010000001">
    <property type="protein sequence ID" value="VVD63330.1"/>
    <property type="molecule type" value="Genomic_DNA"/>
</dbReference>
<keyword evidence="2" id="KW-1185">Reference proteome</keyword>
<evidence type="ECO:0000313" key="2">
    <source>
        <dbReference type="Proteomes" id="UP000366945"/>
    </source>
</evidence>
<proteinExistence type="predicted"/>
<sequence length="120" mass="12908">MAITMRNTKFIDCGTGISAPADADLDLDQVEFSRVQTALMIRPGEKSEALMELLGKLPPGLQVDDVIALLTQLRDDGVDGKTADAGEVIGKKVSLWAAAKDIAPEVTAYLIKTAIEYFKL</sequence>
<dbReference type="GeneID" id="300402293"/>
<organism evidence="1 2">
    <name type="scientific">Pandoraea pneumonica</name>
    <dbReference type="NCBI Taxonomy" id="2508299"/>
    <lineage>
        <taxon>Bacteria</taxon>
        <taxon>Pseudomonadati</taxon>
        <taxon>Pseudomonadota</taxon>
        <taxon>Betaproteobacteria</taxon>
        <taxon>Burkholderiales</taxon>
        <taxon>Burkholderiaceae</taxon>
        <taxon>Pandoraea</taxon>
    </lineage>
</organism>
<accession>A0A5E4RJ08</accession>